<dbReference type="GO" id="GO:0042910">
    <property type="term" value="F:xenobiotic transmembrane transporter activity"/>
    <property type="evidence" value="ECO:0007669"/>
    <property type="project" value="TreeGrafter"/>
</dbReference>
<dbReference type="InterPro" id="IPR027463">
    <property type="entry name" value="AcrB_DN_DC_subdom"/>
</dbReference>
<evidence type="ECO:0000256" key="4">
    <source>
        <dbReference type="ARBA" id="ARBA00022475"/>
    </source>
</evidence>
<keyword evidence="5 8" id="KW-0812">Transmembrane</keyword>
<dbReference type="Gene3D" id="3.30.70.1440">
    <property type="entry name" value="Multidrug efflux transporter AcrB pore domain"/>
    <property type="match status" value="1"/>
</dbReference>
<sequence length="1041" mass="112719">MFNFLVSNSLKNRLFVIAAALVLVAYGSWILPRVPVDVFPDLNRPTVTLMTEAEGLAPQEVEQLVTYPLETAMNGMPGVTRVRSVSGVGLSIVYVEFDWSTDIYRSRQLVAERLALVGEQLPTGVTPQMGPVTSIMGEIMLVAVTSDTVSPMEVREIADFIIRPQLLTIAGVAQVIPIGGEVRQYRIVPNIAALQALDVTHEQIEAAVTRFGTNTGGGFVDQHGREYLIRNVGVTKRLEDLRNTVVVHKQGQPVFLHQVAQVDFAPRVKRGDAGFQGKPAVIVSIQKQPGADTVDLTGKIEAALAEIQKTLPQGVSATNLQFRQATFIETSVDNVKRVLLEAAAVVAVILILFLMNVRATVISLTAIPISILVTVLVFNAFGLTINTMTLGGLAIAIGELVDDAVVDVENILRRLKENRELPEPQPVLEVIAAASQEVRSGIVYATMIIILVFIPLFALSGIEGRLFAPLGVAYIVSILASLVTSITVTPVLAYYLLSGRVKGHEHDSFVVRHLKRGNVALLRWAFGHRGVLFTTVLLGVGFAAYGATLLPRAFLPPFNEGTLTISLAYNPGIALAESHRLGLVAENLIKDVPEVISVGRRTGRAELDEHAEGVHSSEIDVDLKRSERSKEEVMSDIRARLAVLPATLNVGQPISHRLDHMLSGVRAEIALKIYGEDIDTLRTLAEGLRERLSGIEGLVDLQVEKQVRIPQLRIDVDYEKAALYGLTPATVTQALETMSNGRTVSQIVEGNRRFDVVMRLSDQDRSTTGLGDLLIATPTGHVPLRMIAAVQETDGPNQVLRENGQRRIAVLGNTDGRRDMAAVIADIRRITGETQWPQGYVTRLEGTFQAQEEATLRIGALSLLSLAIVFVVLYSRYQSPALALIIMGNIPLALIGSVIALNIAGQPLSVASMIGFITLAGISARNGILKVSHYINLALYEGEQFGRDLVIRGSLERLTPVLMTALSAGLALIPLLIGADEPGREILHPVAVTIFGGLISATLIDTFLTPVLFLTFGKKPLERIRASREGRTGGLTPAEAF</sequence>
<gene>
    <name evidence="9" type="ORF">GR328_12650</name>
</gene>
<dbReference type="GO" id="GO:0008324">
    <property type="term" value="F:monoatomic cation transmembrane transporter activity"/>
    <property type="evidence" value="ECO:0007669"/>
    <property type="project" value="InterPro"/>
</dbReference>
<dbReference type="EMBL" id="WURB01000008">
    <property type="protein sequence ID" value="MXQ12296.1"/>
    <property type="molecule type" value="Genomic_DNA"/>
</dbReference>
<protein>
    <submittedName>
        <fullName evidence="9">CusA/CzcA family heavy metal efflux RND transporter</fullName>
    </submittedName>
</protein>
<comment type="caution">
    <text evidence="9">The sequence shown here is derived from an EMBL/GenBank/DDBJ whole genome shotgun (WGS) entry which is preliminary data.</text>
</comment>
<keyword evidence="4" id="KW-1003">Cell membrane</keyword>
<evidence type="ECO:0000256" key="2">
    <source>
        <dbReference type="ARBA" id="ARBA00010942"/>
    </source>
</evidence>
<dbReference type="PANTHER" id="PTHR32063">
    <property type="match status" value="1"/>
</dbReference>
<dbReference type="Gene3D" id="1.20.1640.10">
    <property type="entry name" value="Multidrug efflux transporter AcrB transmembrane domain"/>
    <property type="match status" value="2"/>
</dbReference>
<keyword evidence="6 8" id="KW-1133">Transmembrane helix</keyword>
<reference evidence="9 10" key="2">
    <citation type="submission" date="2020-01" db="EMBL/GenBank/DDBJ databases">
        <title>Microvirga sp. nov., an arsenate reduction bacterium isolated from Tibet hotspring sediments.</title>
        <authorList>
            <person name="Xian W.-D."/>
            <person name="Li W.-J."/>
        </authorList>
    </citation>
    <scope>NUCLEOTIDE SEQUENCE [LARGE SCALE GENOMIC DNA]</scope>
    <source>
        <strain evidence="9 10">KCTC 23863</strain>
    </source>
</reference>
<keyword evidence="3" id="KW-0813">Transport</keyword>
<organism evidence="9 10">
    <name type="scientific">Microvirga makkahensis</name>
    <dbReference type="NCBI Taxonomy" id="1128670"/>
    <lineage>
        <taxon>Bacteria</taxon>
        <taxon>Pseudomonadati</taxon>
        <taxon>Pseudomonadota</taxon>
        <taxon>Alphaproteobacteria</taxon>
        <taxon>Hyphomicrobiales</taxon>
        <taxon>Methylobacteriaceae</taxon>
        <taxon>Microvirga</taxon>
    </lineage>
</organism>
<dbReference type="SUPFAM" id="SSF82714">
    <property type="entry name" value="Multidrug efflux transporter AcrB TolC docking domain, DN and DC subdomains"/>
    <property type="match status" value="2"/>
</dbReference>
<dbReference type="AlphaFoldDB" id="A0A7X3MS84"/>
<dbReference type="RefSeq" id="WP_160884893.1">
    <property type="nucleotide sequence ID" value="NZ_WURB01000008.1"/>
</dbReference>
<evidence type="ECO:0000313" key="9">
    <source>
        <dbReference type="EMBL" id="MXQ12296.1"/>
    </source>
</evidence>
<comment type="similarity">
    <text evidence="2">Belongs to the resistance-nodulation-cell division (RND) (TC 2.A.6) family.</text>
</comment>
<dbReference type="SUPFAM" id="SSF82693">
    <property type="entry name" value="Multidrug efflux transporter AcrB pore domain, PN1, PN2, PC1 and PC2 subdomains"/>
    <property type="match status" value="2"/>
</dbReference>
<evidence type="ECO:0000256" key="7">
    <source>
        <dbReference type="ARBA" id="ARBA00023136"/>
    </source>
</evidence>
<feature type="transmembrane region" description="Helical" evidence="8">
    <location>
        <begin position="12"/>
        <end position="31"/>
    </location>
</feature>
<evidence type="ECO:0000256" key="6">
    <source>
        <dbReference type="ARBA" id="ARBA00022989"/>
    </source>
</evidence>
<feature type="transmembrane region" description="Helical" evidence="8">
    <location>
        <begin position="881"/>
        <end position="904"/>
    </location>
</feature>
<dbReference type="GO" id="GO:0005886">
    <property type="term" value="C:plasma membrane"/>
    <property type="evidence" value="ECO:0007669"/>
    <property type="project" value="UniProtKB-SubCell"/>
</dbReference>
<feature type="transmembrane region" description="Helical" evidence="8">
    <location>
        <begin position="361"/>
        <end position="381"/>
    </location>
</feature>
<dbReference type="Proteomes" id="UP000436483">
    <property type="component" value="Unassembled WGS sequence"/>
</dbReference>
<feature type="transmembrane region" description="Helical" evidence="8">
    <location>
        <begin position="531"/>
        <end position="550"/>
    </location>
</feature>
<comment type="subcellular location">
    <subcellularLocation>
        <location evidence="1">Cell membrane</location>
        <topology evidence="1">Multi-pass membrane protein</topology>
    </subcellularLocation>
</comment>
<dbReference type="InterPro" id="IPR001036">
    <property type="entry name" value="Acrflvin-R"/>
</dbReference>
<evidence type="ECO:0000256" key="3">
    <source>
        <dbReference type="ARBA" id="ARBA00022448"/>
    </source>
</evidence>
<feature type="transmembrane region" description="Helical" evidence="8">
    <location>
        <begin position="991"/>
        <end position="1016"/>
    </location>
</feature>
<accession>A0A7X3MS84</accession>
<dbReference type="Pfam" id="PF00873">
    <property type="entry name" value="ACR_tran"/>
    <property type="match status" value="1"/>
</dbReference>
<name>A0A7X3MS84_9HYPH</name>
<keyword evidence="10" id="KW-1185">Reference proteome</keyword>
<feature type="transmembrane region" description="Helical" evidence="8">
    <location>
        <begin position="854"/>
        <end position="874"/>
    </location>
</feature>
<feature type="transmembrane region" description="Helical" evidence="8">
    <location>
        <begin position="961"/>
        <end position="979"/>
    </location>
</feature>
<dbReference type="PRINTS" id="PR00702">
    <property type="entry name" value="ACRIFLAVINRP"/>
</dbReference>
<dbReference type="SUPFAM" id="SSF82866">
    <property type="entry name" value="Multidrug efflux transporter AcrB transmembrane domain"/>
    <property type="match status" value="2"/>
</dbReference>
<dbReference type="InterPro" id="IPR004763">
    <property type="entry name" value="CusA-like"/>
</dbReference>
<keyword evidence="7 8" id="KW-0472">Membrane</keyword>
<dbReference type="PANTHER" id="PTHR32063:SF4">
    <property type="entry name" value="SLR6043 PROTEIN"/>
    <property type="match status" value="1"/>
</dbReference>
<dbReference type="Gene3D" id="3.30.70.1320">
    <property type="entry name" value="Multidrug efflux transporter AcrB pore domain like"/>
    <property type="match status" value="1"/>
</dbReference>
<evidence type="ECO:0000256" key="8">
    <source>
        <dbReference type="SAM" id="Phobius"/>
    </source>
</evidence>
<dbReference type="OrthoDB" id="9806532at2"/>
<feature type="transmembrane region" description="Helical" evidence="8">
    <location>
        <begin position="474"/>
        <end position="497"/>
    </location>
</feature>
<dbReference type="Gene3D" id="3.30.2090.10">
    <property type="entry name" value="Multidrug efflux transporter AcrB TolC docking domain, DN and DC subdomains"/>
    <property type="match status" value="2"/>
</dbReference>
<dbReference type="NCBIfam" id="TIGR00914">
    <property type="entry name" value="2A0601"/>
    <property type="match status" value="1"/>
</dbReference>
<feature type="transmembrane region" description="Helical" evidence="8">
    <location>
        <begin position="442"/>
        <end position="462"/>
    </location>
</feature>
<feature type="transmembrane region" description="Helical" evidence="8">
    <location>
        <begin position="910"/>
        <end position="928"/>
    </location>
</feature>
<proteinExistence type="inferred from homology"/>
<feature type="transmembrane region" description="Helical" evidence="8">
    <location>
        <begin position="338"/>
        <end position="355"/>
    </location>
</feature>
<evidence type="ECO:0000256" key="5">
    <source>
        <dbReference type="ARBA" id="ARBA00022692"/>
    </source>
</evidence>
<evidence type="ECO:0000256" key="1">
    <source>
        <dbReference type="ARBA" id="ARBA00004651"/>
    </source>
</evidence>
<reference evidence="9 10" key="1">
    <citation type="submission" date="2019-12" db="EMBL/GenBank/DDBJ databases">
        <authorList>
            <person name="Yuan C.-G."/>
        </authorList>
    </citation>
    <scope>NUCLEOTIDE SEQUENCE [LARGE SCALE GENOMIC DNA]</scope>
    <source>
        <strain evidence="9 10">KCTC 23863</strain>
    </source>
</reference>
<evidence type="ECO:0000313" key="10">
    <source>
        <dbReference type="Proteomes" id="UP000436483"/>
    </source>
</evidence>
<dbReference type="Gene3D" id="3.30.70.1430">
    <property type="entry name" value="Multidrug efflux transporter AcrB pore domain"/>
    <property type="match status" value="2"/>
</dbReference>